<proteinExistence type="predicted"/>
<evidence type="ECO:0000313" key="5">
    <source>
        <dbReference type="EMBL" id="RCW65821.1"/>
    </source>
</evidence>
<dbReference type="GO" id="GO:0003677">
    <property type="term" value="F:DNA binding"/>
    <property type="evidence" value="ECO:0007669"/>
    <property type="project" value="UniProtKB-KW"/>
</dbReference>
<accession>A0A368XCX7</accession>
<dbReference type="AlphaFoldDB" id="A0A368XCX7"/>
<dbReference type="SMART" id="SM00421">
    <property type="entry name" value="HTH_LUXR"/>
    <property type="match status" value="1"/>
</dbReference>
<name>A0A368XCX7_9BACI</name>
<dbReference type="InterPro" id="IPR036388">
    <property type="entry name" value="WH-like_DNA-bd_sf"/>
</dbReference>
<dbReference type="InterPro" id="IPR000792">
    <property type="entry name" value="Tscrpt_reg_LuxR_C"/>
</dbReference>
<evidence type="ECO:0000256" key="1">
    <source>
        <dbReference type="ARBA" id="ARBA00023015"/>
    </source>
</evidence>
<reference evidence="5 6" key="1">
    <citation type="submission" date="2018-07" db="EMBL/GenBank/DDBJ databases">
        <title>Genomic Encyclopedia of Type Strains, Phase IV (KMG-IV): sequencing the most valuable type-strain genomes for metagenomic binning, comparative biology and taxonomic classification.</title>
        <authorList>
            <person name="Goeker M."/>
        </authorList>
    </citation>
    <scope>NUCLEOTIDE SEQUENCE [LARGE SCALE GENOMIC DNA]</scope>
    <source>
        <strain evidence="5 6">DSM 27696</strain>
    </source>
</reference>
<feature type="domain" description="HTH luxR-type" evidence="4">
    <location>
        <begin position="284"/>
        <end position="349"/>
    </location>
</feature>
<dbReference type="SUPFAM" id="SSF55781">
    <property type="entry name" value="GAF domain-like"/>
    <property type="match status" value="1"/>
</dbReference>
<keyword evidence="3" id="KW-0804">Transcription</keyword>
<dbReference type="PANTHER" id="PTHR44688:SF16">
    <property type="entry name" value="DNA-BINDING TRANSCRIPTIONAL ACTIVATOR DEVR_DOSR"/>
    <property type="match status" value="1"/>
</dbReference>
<dbReference type="PANTHER" id="PTHR44688">
    <property type="entry name" value="DNA-BINDING TRANSCRIPTIONAL ACTIVATOR DEVR_DOSR"/>
    <property type="match status" value="1"/>
</dbReference>
<dbReference type="OrthoDB" id="9815744at2"/>
<dbReference type="Gene3D" id="1.10.10.10">
    <property type="entry name" value="Winged helix-like DNA-binding domain superfamily/Winged helix DNA-binding domain"/>
    <property type="match status" value="1"/>
</dbReference>
<comment type="caution">
    <text evidence="5">The sequence shown here is derived from an EMBL/GenBank/DDBJ whole genome shotgun (WGS) entry which is preliminary data.</text>
</comment>
<dbReference type="Pfam" id="PF00196">
    <property type="entry name" value="GerE"/>
    <property type="match status" value="1"/>
</dbReference>
<keyword evidence="1" id="KW-0805">Transcription regulation</keyword>
<dbReference type="SUPFAM" id="SSF46894">
    <property type="entry name" value="C-terminal effector domain of the bipartite response regulators"/>
    <property type="match status" value="1"/>
</dbReference>
<gene>
    <name evidence="5" type="ORF">DFR57_11037</name>
</gene>
<dbReference type="PRINTS" id="PR00038">
    <property type="entry name" value="HTHLUXR"/>
</dbReference>
<protein>
    <submittedName>
        <fullName evidence="5">LuxR family transcriptional regulator</fullName>
    </submittedName>
</protein>
<evidence type="ECO:0000259" key="4">
    <source>
        <dbReference type="PROSITE" id="PS50043"/>
    </source>
</evidence>
<keyword evidence="6" id="KW-1185">Reference proteome</keyword>
<evidence type="ECO:0000313" key="6">
    <source>
        <dbReference type="Proteomes" id="UP000252585"/>
    </source>
</evidence>
<keyword evidence="2" id="KW-0238">DNA-binding</keyword>
<evidence type="ECO:0000256" key="2">
    <source>
        <dbReference type="ARBA" id="ARBA00023125"/>
    </source>
</evidence>
<organism evidence="5 6">
    <name type="scientific">Saliterribacillus persicus</name>
    <dbReference type="NCBI Taxonomy" id="930114"/>
    <lineage>
        <taxon>Bacteria</taxon>
        <taxon>Bacillati</taxon>
        <taxon>Bacillota</taxon>
        <taxon>Bacilli</taxon>
        <taxon>Bacillales</taxon>
        <taxon>Bacillaceae</taxon>
        <taxon>Saliterribacillus</taxon>
    </lineage>
</organism>
<dbReference type="CDD" id="cd06170">
    <property type="entry name" value="LuxR_C_like"/>
    <property type="match status" value="1"/>
</dbReference>
<dbReference type="EMBL" id="QPJJ01000010">
    <property type="protein sequence ID" value="RCW65821.1"/>
    <property type="molecule type" value="Genomic_DNA"/>
</dbReference>
<dbReference type="InterPro" id="IPR016032">
    <property type="entry name" value="Sig_transdc_resp-reg_C-effctor"/>
</dbReference>
<dbReference type="Proteomes" id="UP000252585">
    <property type="component" value="Unassembled WGS sequence"/>
</dbReference>
<dbReference type="RefSeq" id="WP_114353487.1">
    <property type="nucleotide sequence ID" value="NZ_QPJJ01000010.1"/>
</dbReference>
<dbReference type="PROSITE" id="PS50043">
    <property type="entry name" value="HTH_LUXR_2"/>
    <property type="match status" value="1"/>
</dbReference>
<sequence length="351" mass="39302">MTPDWKAISARLQKRNQDSYSYRNEMLHVLEDSLSFDGYCCTVVNPTTLTSVGAITEESIDAIHHDLLAYEYEGNETNSYKNLIKAPVKVGRLSDHFGSNASRRYEDILKPNLFSDELRAPLMVHNKCYGFLTLFRKAGEAGPVFFSDEDIVLLQKLGPIMGEALQAYYHALLVEEAGKNSIGNGVIILNKSMQIQSMNEAGVTYLNILREAEHTTETLSLPKPIQAISARLLAGEKNAPPVIIPLMNSSHIIASASFLYNASETTPHIAISLNNASPREMSFHLMDAYALTYREQQIVLECLTGAPSKEIASNLNISYYTVQDHFKIIFQKVGVTSRNELIWELFSKHHQ</sequence>
<evidence type="ECO:0000256" key="3">
    <source>
        <dbReference type="ARBA" id="ARBA00023163"/>
    </source>
</evidence>
<dbReference type="GO" id="GO:0006355">
    <property type="term" value="P:regulation of DNA-templated transcription"/>
    <property type="evidence" value="ECO:0007669"/>
    <property type="project" value="InterPro"/>
</dbReference>